<dbReference type="InterPro" id="IPR050188">
    <property type="entry name" value="RluA_PseudoU_synthase"/>
</dbReference>
<keyword evidence="9" id="KW-1185">Reference proteome</keyword>
<dbReference type="CDD" id="cd02869">
    <property type="entry name" value="PseudoU_synth_RluA_like"/>
    <property type="match status" value="1"/>
</dbReference>
<dbReference type="STRING" id="272633.gene:10731104"/>
<dbReference type="InterPro" id="IPR006145">
    <property type="entry name" value="PsdUridine_synth_RsuA/RluA"/>
</dbReference>
<dbReference type="GO" id="GO:0001522">
    <property type="term" value="P:pseudouridine synthesis"/>
    <property type="evidence" value="ECO:0007669"/>
    <property type="project" value="InterPro"/>
</dbReference>
<evidence type="ECO:0000256" key="4">
    <source>
        <dbReference type="PIRSR" id="PIRSR606225-1"/>
    </source>
</evidence>
<feature type="domain" description="Pseudouridine synthase RsuA/RluA-like" evidence="7">
    <location>
        <begin position="91"/>
        <end position="246"/>
    </location>
</feature>
<dbReference type="HOGENOM" id="CLU_016902_1_0_14"/>
<comment type="catalytic activity">
    <reaction evidence="1 6">
        <text>a uridine in RNA = a pseudouridine in RNA</text>
        <dbReference type="Rhea" id="RHEA:48348"/>
        <dbReference type="Rhea" id="RHEA-COMP:12068"/>
        <dbReference type="Rhea" id="RHEA-COMP:12069"/>
        <dbReference type="ChEBI" id="CHEBI:65314"/>
        <dbReference type="ChEBI" id="CHEBI:65315"/>
    </reaction>
</comment>
<gene>
    <name evidence="8" type="ordered locus">MYPE130</name>
</gene>
<sequence length="301" mass="35770">MIQIFIKKEEENQILKDFISKSFKELSLSKISKSIKNGDIKVNHKKTTWNYKLQENDSLQIFLRLKPIKKELKLNFLEAKPILNVIYEDKNIIVVNKPRGLICQPDKNEKIDTLNNRIKKYLYEKKDKNYLEANLCHRLDKYTTGLCVAAKNQKTLTELNNLWNTEAVSKYYLCLCYGKFKKKSDTLKDFIFLNEEKQIMEIDRENKFNKEIITKYRVIEQKKDMALLEIQLLTGKKHQIRVHMASIGHPVLGDTKYNKKGNFGFQFPCLTSYKIKFNFDKNHFLHYLNKLNLEVKNIKFK</sequence>
<dbReference type="SUPFAM" id="SSF55120">
    <property type="entry name" value="Pseudouridine synthase"/>
    <property type="match status" value="1"/>
</dbReference>
<dbReference type="Gene3D" id="3.30.2350.10">
    <property type="entry name" value="Pseudouridine synthase"/>
    <property type="match status" value="1"/>
</dbReference>
<evidence type="ECO:0000313" key="9">
    <source>
        <dbReference type="Proteomes" id="UP000002522"/>
    </source>
</evidence>
<dbReference type="EMBL" id="BA000026">
    <property type="protein sequence ID" value="BAC43803.1"/>
    <property type="molecule type" value="Genomic_DNA"/>
</dbReference>
<dbReference type="Proteomes" id="UP000002522">
    <property type="component" value="Chromosome"/>
</dbReference>
<evidence type="ECO:0000313" key="8">
    <source>
        <dbReference type="EMBL" id="BAC43803.1"/>
    </source>
</evidence>
<dbReference type="InParanoid" id="Q8EX37"/>
<dbReference type="GO" id="GO:0140098">
    <property type="term" value="F:catalytic activity, acting on RNA"/>
    <property type="evidence" value="ECO:0007669"/>
    <property type="project" value="UniProtKB-ARBA"/>
</dbReference>
<dbReference type="Pfam" id="PF00849">
    <property type="entry name" value="PseudoU_synth_2"/>
    <property type="match status" value="1"/>
</dbReference>
<evidence type="ECO:0000256" key="1">
    <source>
        <dbReference type="ARBA" id="ARBA00000073"/>
    </source>
</evidence>
<dbReference type="PROSITE" id="PS50889">
    <property type="entry name" value="S4"/>
    <property type="match status" value="1"/>
</dbReference>
<name>Q8EX37_MALP2</name>
<accession>Q8EX37</accession>
<evidence type="ECO:0000256" key="2">
    <source>
        <dbReference type="ARBA" id="ARBA00010876"/>
    </source>
</evidence>
<dbReference type="InterPro" id="IPR020103">
    <property type="entry name" value="PsdUridine_synth_cat_dom_sf"/>
</dbReference>
<dbReference type="CDD" id="cd00165">
    <property type="entry name" value="S4"/>
    <property type="match status" value="1"/>
</dbReference>
<dbReference type="Gene3D" id="3.10.290.10">
    <property type="entry name" value="RNA-binding S4 domain"/>
    <property type="match status" value="1"/>
</dbReference>
<comment type="similarity">
    <text evidence="2 6">Belongs to the pseudouridine synthase RluA family.</text>
</comment>
<reference evidence="8 9" key="1">
    <citation type="journal article" date="2002" name="Nucleic Acids Res.">
        <title>The complete genomic sequence of Mycoplasma penetrans, an intracellular bacterial pathogen in humans.</title>
        <authorList>
            <person name="Sasaki Y."/>
            <person name="Ishikawa J."/>
            <person name="Yamashita A."/>
            <person name="Oshima K."/>
            <person name="Kenri T."/>
            <person name="Furuya K."/>
            <person name="Yoshino C."/>
            <person name="Horino A."/>
            <person name="Shiba T."/>
            <person name="Sasaki T."/>
            <person name="Hattori M."/>
        </authorList>
    </citation>
    <scope>NUCLEOTIDE SEQUENCE [LARGE SCALE GENOMIC DNA]</scope>
    <source>
        <strain evidence="8 9">HF-2</strain>
    </source>
</reference>
<dbReference type="eggNOG" id="COG0564">
    <property type="taxonomic scope" value="Bacteria"/>
</dbReference>
<keyword evidence="3 6" id="KW-0413">Isomerase</keyword>
<evidence type="ECO:0000256" key="5">
    <source>
        <dbReference type="PROSITE-ProRule" id="PRU00182"/>
    </source>
</evidence>
<dbReference type="InterPro" id="IPR006225">
    <property type="entry name" value="PsdUridine_synth_RluC/D"/>
</dbReference>
<dbReference type="GO" id="GO:0009982">
    <property type="term" value="F:pseudouridine synthase activity"/>
    <property type="evidence" value="ECO:0007669"/>
    <property type="project" value="InterPro"/>
</dbReference>
<protein>
    <recommendedName>
        <fullName evidence="6">Pseudouridine synthase</fullName>
        <ecNumber evidence="6">5.4.99.-</ecNumber>
    </recommendedName>
</protein>
<dbReference type="InterPro" id="IPR036986">
    <property type="entry name" value="S4_RNA-bd_sf"/>
</dbReference>
<evidence type="ECO:0000256" key="6">
    <source>
        <dbReference type="RuleBase" id="RU362028"/>
    </source>
</evidence>
<feature type="active site" evidence="4">
    <location>
        <position position="140"/>
    </location>
</feature>
<dbReference type="PANTHER" id="PTHR21600">
    <property type="entry name" value="MITOCHONDRIAL RNA PSEUDOURIDINE SYNTHASE"/>
    <property type="match status" value="1"/>
</dbReference>
<dbReference type="AlphaFoldDB" id="Q8EX37"/>
<organism evidence="8 9">
    <name type="scientific">Malacoplasma penetrans (strain HF-2)</name>
    <name type="common">Mycoplasma penetrans</name>
    <dbReference type="NCBI Taxonomy" id="272633"/>
    <lineage>
        <taxon>Bacteria</taxon>
        <taxon>Bacillati</taxon>
        <taxon>Mycoplasmatota</taxon>
        <taxon>Mycoplasmoidales</taxon>
        <taxon>Mycoplasmoidaceae</taxon>
        <taxon>Malacoplasma</taxon>
    </lineage>
</organism>
<evidence type="ECO:0000256" key="3">
    <source>
        <dbReference type="ARBA" id="ARBA00023235"/>
    </source>
</evidence>
<proteinExistence type="inferred from homology"/>
<dbReference type="KEGG" id="mpe:MYPE130"/>
<evidence type="ECO:0000259" key="7">
    <source>
        <dbReference type="Pfam" id="PF00849"/>
    </source>
</evidence>
<dbReference type="RefSeq" id="WP_011076839.1">
    <property type="nucleotide sequence ID" value="NC_004432.1"/>
</dbReference>
<dbReference type="NCBIfam" id="TIGR00005">
    <property type="entry name" value="rluA_subfam"/>
    <property type="match status" value="1"/>
</dbReference>
<dbReference type="GO" id="GO:0006396">
    <property type="term" value="P:RNA processing"/>
    <property type="evidence" value="ECO:0007669"/>
    <property type="project" value="UniProtKB-ARBA"/>
</dbReference>
<comment type="function">
    <text evidence="6">Responsible for synthesis of pseudouridine from uracil.</text>
</comment>
<dbReference type="GO" id="GO:0003723">
    <property type="term" value="F:RNA binding"/>
    <property type="evidence" value="ECO:0007669"/>
    <property type="project" value="UniProtKB-KW"/>
</dbReference>
<dbReference type="EC" id="5.4.99.-" evidence="6"/>
<keyword evidence="5" id="KW-0694">RNA-binding</keyword>